<comment type="caution">
    <text evidence="11">The sequence shown here is derived from an EMBL/GenBank/DDBJ whole genome shotgun (WGS) entry which is preliminary data.</text>
</comment>
<dbReference type="InterPro" id="IPR001163">
    <property type="entry name" value="Sm_dom_euk/arc"/>
</dbReference>
<evidence type="ECO:0000256" key="4">
    <source>
        <dbReference type="ARBA" id="ARBA00022490"/>
    </source>
</evidence>
<dbReference type="SMART" id="SM00651">
    <property type="entry name" value="Sm"/>
    <property type="match status" value="1"/>
</dbReference>
<dbReference type="Pfam" id="PF01423">
    <property type="entry name" value="LSM"/>
    <property type="match status" value="1"/>
</dbReference>
<evidence type="ECO:0000256" key="8">
    <source>
        <dbReference type="ARBA" id="ARBA00023274"/>
    </source>
</evidence>
<feature type="domain" description="Sm" evidence="10">
    <location>
        <begin position="31"/>
        <end position="117"/>
    </location>
</feature>
<dbReference type="GO" id="GO:1990904">
    <property type="term" value="C:ribonucleoprotein complex"/>
    <property type="evidence" value="ECO:0007669"/>
    <property type="project" value="UniProtKB-KW"/>
</dbReference>
<comment type="similarity">
    <text evidence="3 9">Belongs to the snRNP core protein family.</text>
</comment>
<dbReference type="PANTHER" id="PTHR12777">
    <property type="entry name" value="SMALL NUCLEAR RIBONUCLEOPROTEIN SM D2"/>
    <property type="match status" value="1"/>
</dbReference>
<reference evidence="11 12" key="1">
    <citation type="journal article" date="2022" name="bioRxiv">
        <title>Genomics of Preaxostyla Flagellates Illuminates Evolutionary Transitions and the Path Towards Mitochondrial Loss.</title>
        <authorList>
            <person name="Novak L.V.F."/>
            <person name="Treitli S.C."/>
            <person name="Pyrih J."/>
            <person name="Halakuc P."/>
            <person name="Pipaliya S.V."/>
            <person name="Vacek V."/>
            <person name="Brzon O."/>
            <person name="Soukal P."/>
            <person name="Eme L."/>
            <person name="Dacks J.B."/>
            <person name="Karnkowska A."/>
            <person name="Elias M."/>
            <person name="Hampl V."/>
        </authorList>
    </citation>
    <scope>NUCLEOTIDE SEQUENCE [LARGE SCALE GENOMIC DNA]</scope>
    <source>
        <strain evidence="11">NAU3</strain>
        <tissue evidence="11">Gut</tissue>
    </source>
</reference>
<keyword evidence="8 9" id="KW-0687">Ribonucleoprotein</keyword>
<keyword evidence="4" id="KW-0963">Cytoplasm</keyword>
<evidence type="ECO:0000256" key="6">
    <source>
        <dbReference type="ARBA" id="ARBA00023187"/>
    </source>
</evidence>
<accession>A0ABQ9Y6M1</accession>
<gene>
    <name evidence="11" type="ORF">BLNAU_5648</name>
</gene>
<dbReference type="PROSITE" id="PS52002">
    <property type="entry name" value="SM"/>
    <property type="match status" value="1"/>
</dbReference>
<organism evidence="11 12">
    <name type="scientific">Blattamonas nauphoetae</name>
    <dbReference type="NCBI Taxonomy" id="2049346"/>
    <lineage>
        <taxon>Eukaryota</taxon>
        <taxon>Metamonada</taxon>
        <taxon>Preaxostyla</taxon>
        <taxon>Oxymonadida</taxon>
        <taxon>Blattamonas</taxon>
    </lineage>
</organism>
<keyword evidence="7 9" id="KW-0539">Nucleus</keyword>
<name>A0ABQ9Y6M1_9EUKA</name>
<evidence type="ECO:0000259" key="10">
    <source>
        <dbReference type="PROSITE" id="PS52002"/>
    </source>
</evidence>
<dbReference type="InterPro" id="IPR027248">
    <property type="entry name" value="Sm_D2"/>
</dbReference>
<evidence type="ECO:0000256" key="2">
    <source>
        <dbReference type="ARBA" id="ARBA00004514"/>
    </source>
</evidence>
<evidence type="ECO:0000256" key="7">
    <source>
        <dbReference type="ARBA" id="ARBA00023242"/>
    </source>
</evidence>
<dbReference type="InterPro" id="IPR010920">
    <property type="entry name" value="LSM_dom_sf"/>
</dbReference>
<evidence type="ECO:0000256" key="5">
    <source>
        <dbReference type="ARBA" id="ARBA00022664"/>
    </source>
</evidence>
<comment type="subcellular location">
    <subcellularLocation>
        <location evidence="2">Cytoplasm</location>
        <location evidence="2">Cytosol</location>
    </subcellularLocation>
    <subcellularLocation>
        <location evidence="1 9">Nucleus</location>
    </subcellularLocation>
</comment>
<keyword evidence="5 9" id="KW-0507">mRNA processing</keyword>
<sequence>MASSLSLKRSTFEDIPAETETKVDDFSKGPFSLLFESVNQHTQILVTCRNNRKILGRLKAFDRHMNLIMESATEFWTENPKKGKGLKKAKAGTQKRLLPKLFVRGDSVILVIRNPHANG</sequence>
<proteinExistence type="inferred from homology"/>
<evidence type="ECO:0000256" key="1">
    <source>
        <dbReference type="ARBA" id="ARBA00004123"/>
    </source>
</evidence>
<keyword evidence="12" id="KW-1185">Reference proteome</keyword>
<dbReference type="InterPro" id="IPR047575">
    <property type="entry name" value="Sm"/>
</dbReference>
<dbReference type="CDD" id="cd01720">
    <property type="entry name" value="Sm_D2"/>
    <property type="match status" value="1"/>
</dbReference>
<evidence type="ECO:0000313" key="12">
    <source>
        <dbReference type="Proteomes" id="UP001281761"/>
    </source>
</evidence>
<evidence type="ECO:0000256" key="3">
    <source>
        <dbReference type="ARBA" id="ARBA00008146"/>
    </source>
</evidence>
<dbReference type="SUPFAM" id="SSF50182">
    <property type="entry name" value="Sm-like ribonucleoproteins"/>
    <property type="match status" value="1"/>
</dbReference>
<protein>
    <recommendedName>
        <fullName evidence="9">Small nuclear ribonucleoprotein Sm D2</fullName>
        <shortName evidence="9">Sm-D2</shortName>
    </recommendedName>
    <alternativeName>
        <fullName evidence="9">snRNP core protein D2</fullName>
    </alternativeName>
</protein>
<dbReference type="Gene3D" id="2.30.30.100">
    <property type="match status" value="1"/>
</dbReference>
<keyword evidence="6 9" id="KW-0508">mRNA splicing</keyword>
<dbReference type="Proteomes" id="UP001281761">
    <property type="component" value="Unassembled WGS sequence"/>
</dbReference>
<evidence type="ECO:0000313" key="11">
    <source>
        <dbReference type="EMBL" id="KAK2959339.1"/>
    </source>
</evidence>
<evidence type="ECO:0000256" key="9">
    <source>
        <dbReference type="RuleBase" id="RU365051"/>
    </source>
</evidence>
<dbReference type="EMBL" id="JARBJD010000030">
    <property type="protein sequence ID" value="KAK2959339.1"/>
    <property type="molecule type" value="Genomic_DNA"/>
</dbReference>